<keyword evidence="5" id="KW-0378">Hydrolase</keyword>
<dbReference type="InterPro" id="IPR050951">
    <property type="entry name" value="Retrovirus_Pol_polyprotein"/>
</dbReference>
<dbReference type="PANTHER" id="PTHR37984">
    <property type="entry name" value="PROTEIN CBG26694"/>
    <property type="match status" value="1"/>
</dbReference>
<dbReference type="SUPFAM" id="SSF56672">
    <property type="entry name" value="DNA/RNA polymerases"/>
    <property type="match status" value="1"/>
</dbReference>
<dbReference type="Gene3D" id="3.30.70.270">
    <property type="match status" value="2"/>
</dbReference>
<evidence type="ECO:0000256" key="6">
    <source>
        <dbReference type="ARBA" id="ARBA00022918"/>
    </source>
</evidence>
<dbReference type="InterPro" id="IPR043502">
    <property type="entry name" value="DNA/RNA_pol_sf"/>
</dbReference>
<evidence type="ECO:0000313" key="10">
    <source>
        <dbReference type="Proteomes" id="UP000826656"/>
    </source>
</evidence>
<sequence>MAPAELKELKEQLKDLLEKLNKVIIKNKYHLPKIDDLFNKLQGATCFSKVDLRSGYHQLRVRECDIPKTTFRTCYGHYEFQLMSFGLTNAPATFVDLMNRVFKPYLYMFVIVFIDDILIYLRNEEDCASNLRVALQTLRDRELYAKFSKCEFCLESVVFLGHIVFGDGIRVDTQKIEAVQNWPRPTSPIDIRSFLGLAGYYRRFVEGFSSISSPLTKLTQKTVKFQWSKACEKIFQELKKWLTTAPVLTLPEVIAYTSRQLKVHEKNYSTHDLELAAIVFALKIWRHYLYGVHVHVFTDHKSLQYVFSQKELNLRHRRWLELLKDYDMSILYHPGKANVVVDALSRLSMGSTAMLRKRRNN</sequence>
<dbReference type="InterPro" id="IPR043128">
    <property type="entry name" value="Rev_trsase/Diguanyl_cyclase"/>
</dbReference>
<evidence type="ECO:0000256" key="3">
    <source>
        <dbReference type="ARBA" id="ARBA00022722"/>
    </source>
</evidence>
<evidence type="ECO:0000256" key="2">
    <source>
        <dbReference type="ARBA" id="ARBA00022695"/>
    </source>
</evidence>
<keyword evidence="3" id="KW-0540">Nuclease</keyword>
<dbReference type="EMBL" id="JAIVGD010000013">
    <property type="protein sequence ID" value="KAH0761202.1"/>
    <property type="molecule type" value="Genomic_DNA"/>
</dbReference>
<evidence type="ECO:0000256" key="5">
    <source>
        <dbReference type="ARBA" id="ARBA00022801"/>
    </source>
</evidence>
<dbReference type="Pfam" id="PF17917">
    <property type="entry name" value="RT_RNaseH"/>
    <property type="match status" value="1"/>
</dbReference>
<feature type="domain" description="Reverse transcriptase" evidence="7">
    <location>
        <begin position="10"/>
        <end position="163"/>
    </location>
</feature>
<dbReference type="Pfam" id="PF00078">
    <property type="entry name" value="RVT_1"/>
    <property type="match status" value="1"/>
</dbReference>
<keyword evidence="2" id="KW-0548">Nucleotidyltransferase</keyword>
<evidence type="ECO:0000313" key="9">
    <source>
        <dbReference type="EMBL" id="KAH0761202.1"/>
    </source>
</evidence>
<dbReference type="CDD" id="cd09274">
    <property type="entry name" value="RNase_HI_RT_Ty3"/>
    <property type="match status" value="1"/>
</dbReference>
<organism evidence="9 10">
    <name type="scientific">Solanum tuberosum</name>
    <name type="common">Potato</name>
    <dbReference type="NCBI Taxonomy" id="4113"/>
    <lineage>
        <taxon>Eukaryota</taxon>
        <taxon>Viridiplantae</taxon>
        <taxon>Streptophyta</taxon>
        <taxon>Embryophyta</taxon>
        <taxon>Tracheophyta</taxon>
        <taxon>Spermatophyta</taxon>
        <taxon>Magnoliopsida</taxon>
        <taxon>eudicotyledons</taxon>
        <taxon>Gunneridae</taxon>
        <taxon>Pentapetalae</taxon>
        <taxon>asterids</taxon>
        <taxon>lamiids</taxon>
        <taxon>Solanales</taxon>
        <taxon>Solanaceae</taxon>
        <taxon>Solanoideae</taxon>
        <taxon>Solaneae</taxon>
        <taxon>Solanum</taxon>
    </lineage>
</organism>
<evidence type="ECO:0000259" key="8">
    <source>
        <dbReference type="Pfam" id="PF17917"/>
    </source>
</evidence>
<gene>
    <name evidence="9" type="ORF">KY290_017275</name>
</gene>
<dbReference type="CDD" id="cd01647">
    <property type="entry name" value="RT_LTR"/>
    <property type="match status" value="1"/>
</dbReference>
<evidence type="ECO:0000256" key="1">
    <source>
        <dbReference type="ARBA" id="ARBA00022679"/>
    </source>
</evidence>
<dbReference type="PANTHER" id="PTHR37984:SF5">
    <property type="entry name" value="PROTEIN NYNRIN-LIKE"/>
    <property type="match status" value="1"/>
</dbReference>
<keyword evidence="1" id="KW-0808">Transferase</keyword>
<keyword evidence="6" id="KW-0695">RNA-directed DNA polymerase</keyword>
<keyword evidence="10" id="KW-1185">Reference proteome</keyword>
<protein>
    <recommendedName>
        <fullName evidence="11">Reverse transcriptase</fullName>
    </recommendedName>
</protein>
<dbReference type="Proteomes" id="UP000826656">
    <property type="component" value="Unassembled WGS sequence"/>
</dbReference>
<dbReference type="InterPro" id="IPR041373">
    <property type="entry name" value="RT_RNaseH"/>
</dbReference>
<comment type="caution">
    <text evidence="9">The sequence shown here is derived from an EMBL/GenBank/DDBJ whole genome shotgun (WGS) entry which is preliminary data.</text>
</comment>
<accession>A0ABQ7VAX1</accession>
<proteinExistence type="predicted"/>
<dbReference type="InterPro" id="IPR000477">
    <property type="entry name" value="RT_dom"/>
</dbReference>
<keyword evidence="4" id="KW-0255">Endonuclease</keyword>
<evidence type="ECO:0000256" key="4">
    <source>
        <dbReference type="ARBA" id="ARBA00022759"/>
    </source>
</evidence>
<feature type="domain" description="Reverse transcriptase RNase H-like" evidence="8">
    <location>
        <begin position="252"/>
        <end position="326"/>
    </location>
</feature>
<name>A0ABQ7VAX1_SOLTU</name>
<reference evidence="9 10" key="1">
    <citation type="journal article" date="2021" name="bioRxiv">
        <title>Chromosome-scale and haplotype-resolved genome assembly of a tetraploid potato cultivar.</title>
        <authorList>
            <person name="Sun H."/>
            <person name="Jiao W.-B."/>
            <person name="Krause K."/>
            <person name="Campoy J.A."/>
            <person name="Goel M."/>
            <person name="Folz-Donahue K."/>
            <person name="Kukat C."/>
            <person name="Huettel B."/>
            <person name="Schneeberger K."/>
        </authorList>
    </citation>
    <scope>NUCLEOTIDE SEQUENCE [LARGE SCALE GENOMIC DNA]</scope>
    <source>
        <strain evidence="9">SolTubOtavaFocal</strain>
        <tissue evidence="9">Leaves</tissue>
    </source>
</reference>
<evidence type="ECO:0008006" key="11">
    <source>
        <dbReference type="Google" id="ProtNLM"/>
    </source>
</evidence>
<evidence type="ECO:0000259" key="7">
    <source>
        <dbReference type="Pfam" id="PF00078"/>
    </source>
</evidence>
<dbReference type="Gene3D" id="3.10.10.10">
    <property type="entry name" value="HIV Type 1 Reverse Transcriptase, subunit A, domain 1"/>
    <property type="match status" value="1"/>
</dbReference>